<sequence length="256" mass="27442">MAARGGRGRGGWRGGRAGGRGGFQPPGLKDDEGNIVQTEVNAGPPPLFPAVELPHDPPELTAHDKLLGLRRTDLLRYYRASPYFLDLSQQPQGKAAKGSSIDEVEKYSDRFKARSQRQPGAKVQLASLLTLHPHHFPEELFGDRDRRLAARGGAGELFRRAAPEDGLLSKHLDLKSAQEAKGGAAPGDKPGGDAGGTAAGGAAAGDDDELAAPAFEEDDDDDDVMQEDDYYQGEYYDDDEGYEDDYGDGGDEGPIY</sequence>
<protein>
    <recommendedName>
        <fullName evidence="7">DNA-directed RNA polymerase III subunit</fullName>
    </recommendedName>
</protein>
<dbReference type="InterPro" id="IPR024661">
    <property type="entry name" value="RNA_pol_III_Rpc31"/>
</dbReference>
<dbReference type="Proteomes" id="UP001244341">
    <property type="component" value="Chromosome 5b"/>
</dbReference>
<evidence type="ECO:0000313" key="5">
    <source>
        <dbReference type="EMBL" id="WIA14423.1"/>
    </source>
</evidence>
<organism evidence="5 6">
    <name type="scientific">Tetradesmus obliquus</name>
    <name type="common">Green alga</name>
    <name type="synonym">Acutodesmus obliquus</name>
    <dbReference type="NCBI Taxonomy" id="3088"/>
    <lineage>
        <taxon>Eukaryota</taxon>
        <taxon>Viridiplantae</taxon>
        <taxon>Chlorophyta</taxon>
        <taxon>core chlorophytes</taxon>
        <taxon>Chlorophyceae</taxon>
        <taxon>CS clade</taxon>
        <taxon>Sphaeropleales</taxon>
        <taxon>Scenedesmaceae</taxon>
        <taxon>Tetradesmus</taxon>
    </lineage>
</organism>
<name>A0ABY8U1A7_TETOB</name>
<dbReference type="PANTHER" id="PTHR15367">
    <property type="entry name" value="DNA-DIRECTED RNA POLYMERASE III"/>
    <property type="match status" value="1"/>
</dbReference>
<feature type="region of interest" description="Disordered" evidence="4">
    <location>
        <begin position="1"/>
        <end position="45"/>
    </location>
</feature>
<proteinExistence type="inferred from homology"/>
<comment type="subcellular location">
    <subcellularLocation>
        <location evidence="1">Nucleus</location>
    </subcellularLocation>
</comment>
<feature type="compositionally biased region" description="Gly residues" evidence="4">
    <location>
        <begin position="192"/>
        <end position="203"/>
    </location>
</feature>
<accession>A0ABY8U1A7</accession>
<feature type="compositionally biased region" description="Gly residues" evidence="4">
    <location>
        <begin position="8"/>
        <end position="24"/>
    </location>
</feature>
<reference evidence="5 6" key="1">
    <citation type="submission" date="2023-05" db="EMBL/GenBank/DDBJ databases">
        <title>A 100% complete, gapless, phased diploid assembly of the Scenedesmus obliquus UTEX 3031 genome.</title>
        <authorList>
            <person name="Biondi T.C."/>
            <person name="Hanschen E.R."/>
            <person name="Kwon T."/>
            <person name="Eng W."/>
            <person name="Kruse C.P.S."/>
            <person name="Koehler S.I."/>
            <person name="Kunde Y."/>
            <person name="Gleasner C.D."/>
            <person name="You Mak K.T."/>
            <person name="Polle J."/>
            <person name="Hovde B.T."/>
            <person name="Starkenburg S.R."/>
        </authorList>
    </citation>
    <scope>NUCLEOTIDE SEQUENCE [LARGE SCALE GENOMIC DNA]</scope>
    <source>
        <strain evidence="5 6">DOE0152z</strain>
    </source>
</reference>
<feature type="region of interest" description="Disordered" evidence="4">
    <location>
        <begin position="177"/>
        <end position="256"/>
    </location>
</feature>
<gene>
    <name evidence="5" type="ORF">OEZ85_002949</name>
</gene>
<dbReference type="Pfam" id="PF11705">
    <property type="entry name" value="RNA_pol_3_Rpc31"/>
    <property type="match status" value="1"/>
</dbReference>
<dbReference type="EMBL" id="CP126212">
    <property type="protein sequence ID" value="WIA14423.1"/>
    <property type="molecule type" value="Genomic_DNA"/>
</dbReference>
<dbReference type="PANTHER" id="PTHR15367:SF2">
    <property type="entry name" value="DNA-DIRECTED RNA POLYMERASE III SUBUNIT"/>
    <property type="match status" value="1"/>
</dbReference>
<evidence type="ECO:0000313" key="6">
    <source>
        <dbReference type="Proteomes" id="UP001244341"/>
    </source>
</evidence>
<evidence type="ECO:0008006" key="7">
    <source>
        <dbReference type="Google" id="ProtNLM"/>
    </source>
</evidence>
<keyword evidence="6" id="KW-1185">Reference proteome</keyword>
<evidence type="ECO:0000256" key="4">
    <source>
        <dbReference type="SAM" id="MobiDB-lite"/>
    </source>
</evidence>
<evidence type="ECO:0000256" key="1">
    <source>
        <dbReference type="ARBA" id="ARBA00004123"/>
    </source>
</evidence>
<comment type="similarity">
    <text evidence="2">Belongs to the eukaryotic RPC7 RNA polymerase subunit family.</text>
</comment>
<evidence type="ECO:0000256" key="3">
    <source>
        <dbReference type="ARBA" id="ARBA00023242"/>
    </source>
</evidence>
<evidence type="ECO:0000256" key="2">
    <source>
        <dbReference type="ARBA" id="ARBA00008352"/>
    </source>
</evidence>
<keyword evidence="3" id="KW-0539">Nucleus</keyword>
<feature type="compositionally biased region" description="Acidic residues" evidence="4">
    <location>
        <begin position="205"/>
        <end position="256"/>
    </location>
</feature>